<accession>A0A5M8Q2E1</accession>
<dbReference type="GO" id="GO:0005834">
    <property type="term" value="C:heterotrimeric G-protein complex"/>
    <property type="evidence" value="ECO:0007669"/>
    <property type="project" value="TreeGrafter"/>
</dbReference>
<evidence type="ECO:0000259" key="12">
    <source>
        <dbReference type="SMART" id="SM01224"/>
    </source>
</evidence>
<evidence type="ECO:0000256" key="2">
    <source>
        <dbReference type="ARBA" id="ARBA00007431"/>
    </source>
</evidence>
<organism evidence="13 14">
    <name type="scientific">Lasallia pustulata</name>
    <dbReference type="NCBI Taxonomy" id="136370"/>
    <lineage>
        <taxon>Eukaryota</taxon>
        <taxon>Fungi</taxon>
        <taxon>Dikarya</taxon>
        <taxon>Ascomycota</taxon>
        <taxon>Pezizomycotina</taxon>
        <taxon>Lecanoromycetes</taxon>
        <taxon>OSLEUM clade</taxon>
        <taxon>Umbilicariomycetidae</taxon>
        <taxon>Umbilicariales</taxon>
        <taxon>Umbilicariaceae</taxon>
        <taxon>Lasallia</taxon>
    </lineage>
</organism>
<evidence type="ECO:0000313" key="14">
    <source>
        <dbReference type="Proteomes" id="UP000324767"/>
    </source>
</evidence>
<dbReference type="GO" id="GO:0007186">
    <property type="term" value="P:G protein-coupled receptor signaling pathway"/>
    <property type="evidence" value="ECO:0007669"/>
    <property type="project" value="InterPro"/>
</dbReference>
<dbReference type="InterPro" id="IPR036284">
    <property type="entry name" value="GGL_sf"/>
</dbReference>
<dbReference type="InterPro" id="IPR015898">
    <property type="entry name" value="G-protein_gamma-like_dom"/>
</dbReference>
<evidence type="ECO:0000256" key="10">
    <source>
        <dbReference type="ARBA" id="ARBA00023289"/>
    </source>
</evidence>
<evidence type="ECO:0000256" key="7">
    <source>
        <dbReference type="ARBA" id="ARBA00023139"/>
    </source>
</evidence>
<feature type="compositionally biased region" description="Polar residues" evidence="11">
    <location>
        <begin position="46"/>
        <end position="55"/>
    </location>
</feature>
<name>A0A5M8Q2E1_9LECA</name>
<dbReference type="GO" id="GO:0031681">
    <property type="term" value="F:G-protein beta-subunit binding"/>
    <property type="evidence" value="ECO:0007669"/>
    <property type="project" value="InterPro"/>
</dbReference>
<evidence type="ECO:0000256" key="3">
    <source>
        <dbReference type="ARBA" id="ARBA00011581"/>
    </source>
</evidence>
<evidence type="ECO:0000256" key="6">
    <source>
        <dbReference type="ARBA" id="ARBA00023136"/>
    </source>
</evidence>
<feature type="compositionally biased region" description="Polar residues" evidence="11">
    <location>
        <begin position="21"/>
        <end position="32"/>
    </location>
</feature>
<gene>
    <name evidence="13" type="ORF">FRX48_00631</name>
</gene>
<dbReference type="AlphaFoldDB" id="A0A5M8Q2E1"/>
<comment type="subcellular location">
    <subcellularLocation>
        <location evidence="1">Membrane</location>
        <topology evidence="1">Peripheral membrane protein</topology>
    </subcellularLocation>
</comment>
<keyword evidence="7" id="KW-0564">Palmitate</keyword>
<proteinExistence type="inferred from homology"/>
<evidence type="ECO:0000256" key="11">
    <source>
        <dbReference type="SAM" id="MobiDB-lite"/>
    </source>
</evidence>
<comment type="caution">
    <text evidence="13">The sequence shown here is derived from an EMBL/GenBank/DDBJ whole genome shotgun (WGS) entry which is preliminary data.</text>
</comment>
<evidence type="ECO:0000256" key="5">
    <source>
        <dbReference type="ARBA" id="ARBA00022481"/>
    </source>
</evidence>
<keyword evidence="9" id="KW-0449">Lipoprotein</keyword>
<dbReference type="SUPFAM" id="SSF48670">
    <property type="entry name" value="Transducin (heterotrimeric G protein), gamma chain"/>
    <property type="match status" value="1"/>
</dbReference>
<keyword evidence="10" id="KW-0636">Prenylation</keyword>
<feature type="domain" description="G protein gamma" evidence="12">
    <location>
        <begin position="97"/>
        <end position="167"/>
    </location>
</feature>
<protein>
    <recommendedName>
        <fullName evidence="4">Guanine nucleotide-binding protein subunit gamma</fullName>
    </recommendedName>
</protein>
<dbReference type="Gene3D" id="4.10.260.10">
    <property type="entry name" value="Transducin (heterotrimeric G protein), gamma chain"/>
    <property type="match status" value="1"/>
</dbReference>
<feature type="region of interest" description="Disordered" evidence="11">
    <location>
        <begin position="1"/>
        <end position="55"/>
    </location>
</feature>
<keyword evidence="6" id="KW-0472">Membrane</keyword>
<evidence type="ECO:0000256" key="8">
    <source>
        <dbReference type="ARBA" id="ARBA00023224"/>
    </source>
</evidence>
<sequence length="167" mass="18243">MGQLKRANRTLGQGPAEAGFGSTSGVPTTSVETFPRKPSSPIEGHQPTSIPSIRTQLSSTRLWDPSTIDLARDSKAMAPTYEIRAGGDGKNKKQSMADLKLRRLNELNGRLTEDLNRPRIRVSEAASSLVQYCNSTKDFMVPSLWGQVDKREDPYSPVQSGSCCSVM</sequence>
<comment type="similarity">
    <text evidence="2">Belongs to the G protein gamma family.</text>
</comment>
<evidence type="ECO:0000256" key="4">
    <source>
        <dbReference type="ARBA" id="ARBA00016111"/>
    </source>
</evidence>
<dbReference type="Pfam" id="PF00631">
    <property type="entry name" value="G-gamma"/>
    <property type="match status" value="1"/>
</dbReference>
<dbReference type="PANTHER" id="PTHR28189:SF1">
    <property type="entry name" value="GUANINE NUCLEOTIDE-BINDING PROTEIN SUBUNIT GAMMA"/>
    <property type="match status" value="1"/>
</dbReference>
<dbReference type="PANTHER" id="PTHR28189">
    <property type="entry name" value="GUANINE NUCLEOTIDE-BINDING PROTEIN SUBUNIT GAMMA"/>
    <property type="match status" value="1"/>
</dbReference>
<evidence type="ECO:0000256" key="1">
    <source>
        <dbReference type="ARBA" id="ARBA00004170"/>
    </source>
</evidence>
<reference evidence="13 14" key="1">
    <citation type="submission" date="2019-09" db="EMBL/GenBank/DDBJ databases">
        <title>The hologenome of the rock-dwelling lichen Lasallia pustulata.</title>
        <authorList>
            <person name="Greshake Tzovaras B."/>
            <person name="Segers F."/>
            <person name="Bicker A."/>
            <person name="Dal Grande F."/>
            <person name="Otte J."/>
            <person name="Hankeln T."/>
            <person name="Schmitt I."/>
            <person name="Ebersberger I."/>
        </authorList>
    </citation>
    <scope>NUCLEOTIDE SEQUENCE [LARGE SCALE GENOMIC DNA]</scope>
    <source>
        <strain evidence="13">A1-1</strain>
    </source>
</reference>
<dbReference type="SMART" id="SM01224">
    <property type="entry name" value="G_gamma"/>
    <property type="match status" value="1"/>
</dbReference>
<dbReference type="InterPro" id="IPR041848">
    <property type="entry name" value="Ste18_fungal"/>
</dbReference>
<dbReference type="OrthoDB" id="19232at2759"/>
<dbReference type="FunFam" id="4.10.260.10:FF:000003">
    <property type="entry name" value="G-protein complex gamma subunit Ste18/GpgA"/>
    <property type="match status" value="1"/>
</dbReference>
<evidence type="ECO:0000256" key="9">
    <source>
        <dbReference type="ARBA" id="ARBA00023288"/>
    </source>
</evidence>
<comment type="subunit">
    <text evidence="3">G proteins are composed of 3 units, alpha, beta and gamma.</text>
</comment>
<dbReference type="EMBL" id="VXIT01000001">
    <property type="protein sequence ID" value="KAA6415912.1"/>
    <property type="molecule type" value="Genomic_DNA"/>
</dbReference>
<keyword evidence="5" id="KW-0488">Methylation</keyword>
<dbReference type="GO" id="GO:0000750">
    <property type="term" value="P:pheromone-dependent signal transduction involved in conjugation with cellular fusion"/>
    <property type="evidence" value="ECO:0007669"/>
    <property type="project" value="InterPro"/>
</dbReference>
<evidence type="ECO:0000313" key="13">
    <source>
        <dbReference type="EMBL" id="KAA6415912.1"/>
    </source>
</evidence>
<dbReference type="Proteomes" id="UP000324767">
    <property type="component" value="Unassembled WGS sequence"/>
</dbReference>
<keyword evidence="8" id="KW-0807">Transducer</keyword>